<keyword evidence="5" id="KW-0067">ATP-binding</keyword>
<dbReference type="Gene3D" id="3.40.50.300">
    <property type="entry name" value="P-loop containing nucleotide triphosphate hydrolases"/>
    <property type="match status" value="2"/>
</dbReference>
<evidence type="ECO:0000313" key="8">
    <source>
        <dbReference type="EMBL" id="MED1201631.1"/>
    </source>
</evidence>
<dbReference type="PANTHER" id="PTHR43788:SF8">
    <property type="entry name" value="DNA-BINDING PROTEIN SMUBP-2"/>
    <property type="match status" value="1"/>
</dbReference>
<proteinExistence type="inferred from homology"/>
<protein>
    <submittedName>
        <fullName evidence="8">AAA domain-containing protein</fullName>
    </submittedName>
</protein>
<evidence type="ECO:0000313" key="9">
    <source>
        <dbReference type="Proteomes" id="UP001341444"/>
    </source>
</evidence>
<dbReference type="EMBL" id="JARMAB010000002">
    <property type="protein sequence ID" value="MED1201631.1"/>
    <property type="molecule type" value="Genomic_DNA"/>
</dbReference>
<comment type="similarity">
    <text evidence="1">Belongs to the DNA2/NAM7 helicase family.</text>
</comment>
<feature type="domain" description="DNA2/NAM7 helicase helicase" evidence="6">
    <location>
        <begin position="159"/>
        <end position="369"/>
    </location>
</feature>
<dbReference type="InterPro" id="IPR027417">
    <property type="entry name" value="P-loop_NTPase"/>
</dbReference>
<dbReference type="InterPro" id="IPR050534">
    <property type="entry name" value="Coronavir_polyprotein_1ab"/>
</dbReference>
<keyword evidence="3" id="KW-0378">Hydrolase</keyword>
<evidence type="ECO:0000256" key="5">
    <source>
        <dbReference type="ARBA" id="ARBA00022840"/>
    </source>
</evidence>
<comment type="caution">
    <text evidence="8">The sequence shown here is derived from an EMBL/GenBank/DDBJ whole genome shotgun (WGS) entry which is preliminary data.</text>
</comment>
<evidence type="ECO:0000256" key="2">
    <source>
        <dbReference type="ARBA" id="ARBA00022741"/>
    </source>
</evidence>
<reference evidence="8 9" key="1">
    <citation type="submission" date="2023-03" db="EMBL/GenBank/DDBJ databases">
        <title>Bacillus Genome Sequencing.</title>
        <authorList>
            <person name="Dunlap C."/>
        </authorList>
    </citation>
    <scope>NUCLEOTIDE SEQUENCE [LARGE SCALE GENOMIC DNA]</scope>
    <source>
        <strain evidence="8 9">B-23453</strain>
    </source>
</reference>
<dbReference type="RefSeq" id="WP_066263405.1">
    <property type="nucleotide sequence ID" value="NZ_JARMAB010000002.1"/>
</dbReference>
<keyword evidence="2" id="KW-0547">Nucleotide-binding</keyword>
<dbReference type="InterPro" id="IPR041679">
    <property type="entry name" value="DNA2/NAM7-like_C"/>
</dbReference>
<feature type="domain" description="DNA2/NAM7 helicase-like C-terminal" evidence="7">
    <location>
        <begin position="401"/>
        <end position="585"/>
    </location>
</feature>
<evidence type="ECO:0000259" key="6">
    <source>
        <dbReference type="Pfam" id="PF13086"/>
    </source>
</evidence>
<dbReference type="Pfam" id="PF13087">
    <property type="entry name" value="AAA_12"/>
    <property type="match status" value="1"/>
</dbReference>
<evidence type="ECO:0000256" key="1">
    <source>
        <dbReference type="ARBA" id="ARBA00007913"/>
    </source>
</evidence>
<dbReference type="Proteomes" id="UP001341444">
    <property type="component" value="Unassembled WGS sequence"/>
</dbReference>
<dbReference type="SUPFAM" id="SSF52540">
    <property type="entry name" value="P-loop containing nucleoside triphosphate hydrolases"/>
    <property type="match status" value="1"/>
</dbReference>
<name>A0ABU6MAI4_9BACI</name>
<evidence type="ECO:0000256" key="3">
    <source>
        <dbReference type="ARBA" id="ARBA00022801"/>
    </source>
</evidence>
<sequence>MNRKINYIKDWQKSLQLEIMHLKTKGSTKYLVKNGRLAANDEVFTYYFESNFPVRIPAGSAIRVEWGSANIAGRILSSEGDGVILSINQTLGDKVSQAFILHDPWELLEQLIMRLDEIKKSKQKRIRVKRLMYPTMEPKHPTIAFKSAAHELRVRSKYNPITYVWGPPGTGKTYTLARAAANHYFLHKKVLILSHSNQAVDVLMAELAGFLKRKKRFIEGDILRYGFTGGEGLVHHEDITITQLIEHQHPSLSKNKKILEYERQLLKKDLSLSFSRRDTEELLEVEGKLTSVMEKVRQKELKFVKNALVVGATLAKAASDPAIYESQFDIVILDEASMAYVPQAAFAASLGKHTIICGDFKQLSPIASSNHPLVNQWLREDIFHSAGIINSVANGHLHPHLFLLNEQRRMHPDISSFTNQYIYHSLVSDHESVRESRKDLAKKKPFANRASVLLDTQLSGDFCTTQRSTKSKMNIWQLLLSFQVIHEAYIGGFRSIGFVTPYRAQAMLMETLLRELYGKELLNADIISATVHRFQGSERDIMVFDSVDGYPMERPGMLLAGRDSERLVNVAITRTKGKFVHVANAEYIRCKIKADKTLRQLTDYQIANDQALEIHEIGKWIQHQHPNLQWMHAKKLERMFKDMENAKTSILVSIPAGAILSDEWHIFLNKKSHLADITFITPSRPLGVPHSSWMEASLPFSFVVIDSKIMWLGVYFEGIIRLEPPFVTLRLEAPAFMEGFLKELPI</sequence>
<evidence type="ECO:0000259" key="7">
    <source>
        <dbReference type="Pfam" id="PF13087"/>
    </source>
</evidence>
<keyword evidence="4" id="KW-0347">Helicase</keyword>
<keyword evidence="9" id="KW-1185">Reference proteome</keyword>
<evidence type="ECO:0000256" key="4">
    <source>
        <dbReference type="ARBA" id="ARBA00022806"/>
    </source>
</evidence>
<dbReference type="Pfam" id="PF13086">
    <property type="entry name" value="AAA_11"/>
    <property type="match status" value="1"/>
</dbReference>
<accession>A0ABU6MAI4</accession>
<dbReference type="InterPro" id="IPR047187">
    <property type="entry name" value="SF1_C_Upf1"/>
</dbReference>
<gene>
    <name evidence="8" type="ORF">P4T90_00835</name>
</gene>
<organism evidence="8 9">
    <name type="scientific">Heyndrickxia acidicola</name>
    <dbReference type="NCBI Taxonomy" id="209389"/>
    <lineage>
        <taxon>Bacteria</taxon>
        <taxon>Bacillati</taxon>
        <taxon>Bacillota</taxon>
        <taxon>Bacilli</taxon>
        <taxon>Bacillales</taxon>
        <taxon>Bacillaceae</taxon>
        <taxon>Heyndrickxia</taxon>
    </lineage>
</organism>
<dbReference type="CDD" id="cd18808">
    <property type="entry name" value="SF1_C_Upf1"/>
    <property type="match status" value="1"/>
</dbReference>
<dbReference type="PANTHER" id="PTHR43788">
    <property type="entry name" value="DNA2/NAM7 HELICASE FAMILY MEMBER"/>
    <property type="match status" value="1"/>
</dbReference>
<dbReference type="InterPro" id="IPR041677">
    <property type="entry name" value="DNA2/NAM7_AAA_11"/>
</dbReference>